<protein>
    <submittedName>
        <fullName evidence="2">Uncharacterized protein</fullName>
    </submittedName>
</protein>
<dbReference type="RefSeq" id="WP_207444971.1">
    <property type="nucleotide sequence ID" value="NZ_JACTNF010000001.1"/>
</dbReference>
<feature type="region of interest" description="Disordered" evidence="1">
    <location>
        <begin position="196"/>
        <end position="216"/>
    </location>
</feature>
<name>A0ABS3KAI5_9PROT</name>
<keyword evidence="3" id="KW-1185">Reference proteome</keyword>
<comment type="caution">
    <text evidence="2">The sequence shown here is derived from an EMBL/GenBank/DDBJ whole genome shotgun (WGS) entry which is preliminary data.</text>
</comment>
<dbReference type="Proteomes" id="UP001518990">
    <property type="component" value="Unassembled WGS sequence"/>
</dbReference>
<evidence type="ECO:0000256" key="1">
    <source>
        <dbReference type="SAM" id="MobiDB-lite"/>
    </source>
</evidence>
<evidence type="ECO:0000313" key="3">
    <source>
        <dbReference type="Proteomes" id="UP001518990"/>
    </source>
</evidence>
<feature type="compositionally biased region" description="Basic and acidic residues" evidence="1">
    <location>
        <begin position="206"/>
        <end position="215"/>
    </location>
</feature>
<accession>A0ABS3KAI5</accession>
<proteinExistence type="predicted"/>
<dbReference type="EMBL" id="JACTNF010000001">
    <property type="protein sequence ID" value="MBO1073371.1"/>
    <property type="molecule type" value="Genomic_DNA"/>
</dbReference>
<gene>
    <name evidence="2" type="ORF">IAI60_01965</name>
</gene>
<reference evidence="2 3" key="1">
    <citation type="submission" date="2020-09" db="EMBL/GenBank/DDBJ databases">
        <title>Roseomonas.</title>
        <authorList>
            <person name="Zhu W."/>
        </authorList>
    </citation>
    <scope>NUCLEOTIDE SEQUENCE [LARGE SCALE GENOMIC DNA]</scope>
    <source>
        <strain evidence="2 3">1311</strain>
    </source>
</reference>
<evidence type="ECO:0000313" key="2">
    <source>
        <dbReference type="EMBL" id="MBO1073371.1"/>
    </source>
</evidence>
<sequence length="843" mass="91227">MSGMMSCAAAIKSAASGLSDDDVEEVITAMVRRERGKPSRAGDLLRWREAAREQSAEEIARAANERRARQIDLVRRTAREARYAANPDTVQAVSDLLTTSQRAGAGRALSTEAMQREAFEGLRGPFVAELQKVGGLPILRHLDAETERDLVREIARLNGAEGVAATSDPRIRDIALVIAKHGEKLRQELNAAGADIGHQPGYVTRQSHDQRRVRGDASPAAFQAWRDATFPLLHERTFIDSHVDPADGAAVEQFLRNVWSNLATGNHHVAAPGAEVNPLSGFKGPGNLARRLSEDRVLHFRGPDEWLAYNRQFGSQNLVGAVMSAFDHGGKALGLLQMWGTNPEAAFRGDLQRLADRMRDSGDIKGALALQQASGERAKLTREWRVVSGDADRPGNVTAAQVMATVNTLETVSRLGGVVISSITDLPVNAATLRHEGISYWAHLGRATASLLEGTPQGVRGEVAMRLSAGLNGLLGGLHQRMGYSDAVPGALARGADLFFKLNLQTYWQDALERATSLTLAAHVGESLPRAWAELEPRFRTGMERYGVTEADWRLMQQAELLRDTTGGPAYFTPDMLEGLGDDAAAARAARQRIGAWFTSTSDAAMTRPGAYEKSILTLGEAPGTVLGETLRLLTKFRSYPLSYVTRHWTREWDRAQSVPEALGNIGGLIAATTTLGYVAMTLKDLARGRNPREPEDAMGWAKLVGAAMTQGGGAGIFGDFLFAEYSRFGSSGLATVAGPTISSVESLLRFYATAVRGGAAAALGDDVHGNLGAQAVNLGLREVLPRALGFVPGGVLLNTFYGKFGLEYLVTHQLQEAVNPGYLDRMQRRLERENNQTMWLEP</sequence>
<organism evidence="2 3">
    <name type="scientific">Roseomonas marmotae</name>
    <dbReference type="NCBI Taxonomy" id="2768161"/>
    <lineage>
        <taxon>Bacteria</taxon>
        <taxon>Pseudomonadati</taxon>
        <taxon>Pseudomonadota</taxon>
        <taxon>Alphaproteobacteria</taxon>
        <taxon>Acetobacterales</taxon>
        <taxon>Roseomonadaceae</taxon>
        <taxon>Roseomonas</taxon>
    </lineage>
</organism>